<dbReference type="EMBL" id="KV878344">
    <property type="protein sequence ID" value="OJJ45853.1"/>
    <property type="molecule type" value="Genomic_DNA"/>
</dbReference>
<dbReference type="VEuPathDB" id="FungiDB:ASPZODRAFT_17290"/>
<dbReference type="RefSeq" id="XP_022580363.1">
    <property type="nucleotide sequence ID" value="XM_022726994.1"/>
</dbReference>
<evidence type="ECO:0000256" key="1">
    <source>
        <dbReference type="SAM" id="SignalP"/>
    </source>
</evidence>
<keyword evidence="3" id="KW-1185">Reference proteome</keyword>
<evidence type="ECO:0000313" key="2">
    <source>
        <dbReference type="EMBL" id="OJJ45853.1"/>
    </source>
</evidence>
<name>A0A1L9SFH0_9EURO</name>
<dbReference type="AlphaFoldDB" id="A0A1L9SFH0"/>
<organism evidence="2 3">
    <name type="scientific">Penicilliopsis zonata CBS 506.65</name>
    <dbReference type="NCBI Taxonomy" id="1073090"/>
    <lineage>
        <taxon>Eukaryota</taxon>
        <taxon>Fungi</taxon>
        <taxon>Dikarya</taxon>
        <taxon>Ascomycota</taxon>
        <taxon>Pezizomycotina</taxon>
        <taxon>Eurotiomycetes</taxon>
        <taxon>Eurotiomycetidae</taxon>
        <taxon>Eurotiales</taxon>
        <taxon>Aspergillaceae</taxon>
        <taxon>Penicilliopsis</taxon>
    </lineage>
</organism>
<feature type="signal peptide" evidence="1">
    <location>
        <begin position="1"/>
        <end position="18"/>
    </location>
</feature>
<dbReference type="Proteomes" id="UP000184188">
    <property type="component" value="Unassembled WGS sequence"/>
</dbReference>
<dbReference type="GeneID" id="34613458"/>
<protein>
    <recommendedName>
        <fullName evidence="4">Extracellular membrane protein CFEM domain-containing protein</fullName>
    </recommendedName>
</protein>
<evidence type="ECO:0008006" key="4">
    <source>
        <dbReference type="Google" id="ProtNLM"/>
    </source>
</evidence>
<feature type="chain" id="PRO_5013358684" description="Extracellular membrane protein CFEM domain-containing protein" evidence="1">
    <location>
        <begin position="19"/>
        <end position="73"/>
    </location>
</feature>
<reference evidence="3" key="1">
    <citation type="journal article" date="2017" name="Genome Biol.">
        <title>Comparative genomics reveals high biological diversity and specific adaptations in the industrially and medically important fungal genus Aspergillus.</title>
        <authorList>
            <person name="de Vries R.P."/>
            <person name="Riley R."/>
            <person name="Wiebenga A."/>
            <person name="Aguilar-Osorio G."/>
            <person name="Amillis S."/>
            <person name="Uchima C.A."/>
            <person name="Anderluh G."/>
            <person name="Asadollahi M."/>
            <person name="Askin M."/>
            <person name="Barry K."/>
            <person name="Battaglia E."/>
            <person name="Bayram O."/>
            <person name="Benocci T."/>
            <person name="Braus-Stromeyer S.A."/>
            <person name="Caldana C."/>
            <person name="Canovas D."/>
            <person name="Cerqueira G.C."/>
            <person name="Chen F."/>
            <person name="Chen W."/>
            <person name="Choi C."/>
            <person name="Clum A."/>
            <person name="Dos Santos R.A."/>
            <person name="Damasio A.R."/>
            <person name="Diallinas G."/>
            <person name="Emri T."/>
            <person name="Fekete E."/>
            <person name="Flipphi M."/>
            <person name="Freyberg S."/>
            <person name="Gallo A."/>
            <person name="Gournas C."/>
            <person name="Habgood R."/>
            <person name="Hainaut M."/>
            <person name="Harispe M.L."/>
            <person name="Henrissat B."/>
            <person name="Hilden K.S."/>
            <person name="Hope R."/>
            <person name="Hossain A."/>
            <person name="Karabika E."/>
            <person name="Karaffa L."/>
            <person name="Karanyi Z."/>
            <person name="Krasevec N."/>
            <person name="Kuo A."/>
            <person name="Kusch H."/>
            <person name="LaButti K."/>
            <person name="Lagendijk E.L."/>
            <person name="Lapidus A."/>
            <person name="Levasseur A."/>
            <person name="Lindquist E."/>
            <person name="Lipzen A."/>
            <person name="Logrieco A.F."/>
            <person name="MacCabe A."/>
            <person name="Maekelae M.R."/>
            <person name="Malavazi I."/>
            <person name="Melin P."/>
            <person name="Meyer V."/>
            <person name="Mielnichuk N."/>
            <person name="Miskei M."/>
            <person name="Molnar A.P."/>
            <person name="Mule G."/>
            <person name="Ngan C.Y."/>
            <person name="Orejas M."/>
            <person name="Orosz E."/>
            <person name="Ouedraogo J.P."/>
            <person name="Overkamp K.M."/>
            <person name="Park H.-S."/>
            <person name="Perrone G."/>
            <person name="Piumi F."/>
            <person name="Punt P.J."/>
            <person name="Ram A.F."/>
            <person name="Ramon A."/>
            <person name="Rauscher S."/>
            <person name="Record E."/>
            <person name="Riano-Pachon D.M."/>
            <person name="Robert V."/>
            <person name="Roehrig J."/>
            <person name="Ruller R."/>
            <person name="Salamov A."/>
            <person name="Salih N.S."/>
            <person name="Samson R.A."/>
            <person name="Sandor E."/>
            <person name="Sanguinetti M."/>
            <person name="Schuetze T."/>
            <person name="Sepcic K."/>
            <person name="Shelest E."/>
            <person name="Sherlock G."/>
            <person name="Sophianopoulou V."/>
            <person name="Squina F.M."/>
            <person name="Sun H."/>
            <person name="Susca A."/>
            <person name="Todd R.B."/>
            <person name="Tsang A."/>
            <person name="Unkles S.E."/>
            <person name="van de Wiele N."/>
            <person name="van Rossen-Uffink D."/>
            <person name="Oliveira J.V."/>
            <person name="Vesth T.C."/>
            <person name="Visser J."/>
            <person name="Yu J.-H."/>
            <person name="Zhou M."/>
            <person name="Andersen M.R."/>
            <person name="Archer D.B."/>
            <person name="Baker S.E."/>
            <person name="Benoit I."/>
            <person name="Brakhage A.A."/>
            <person name="Braus G.H."/>
            <person name="Fischer R."/>
            <person name="Frisvad J.C."/>
            <person name="Goldman G.H."/>
            <person name="Houbraken J."/>
            <person name="Oakley B."/>
            <person name="Pocsi I."/>
            <person name="Scazzocchio C."/>
            <person name="Seiboth B."/>
            <person name="vanKuyk P.A."/>
            <person name="Wortman J."/>
            <person name="Dyer P.S."/>
            <person name="Grigoriev I.V."/>
        </authorList>
    </citation>
    <scope>NUCLEOTIDE SEQUENCE [LARGE SCALE GENOMIC DNA]</scope>
    <source>
        <strain evidence="3">CBS 506.65</strain>
    </source>
</reference>
<accession>A0A1L9SFH0</accession>
<proteinExistence type="predicted"/>
<keyword evidence="1" id="KW-0732">Signal</keyword>
<gene>
    <name evidence="2" type="ORF">ASPZODRAFT_17290</name>
</gene>
<evidence type="ECO:0000313" key="3">
    <source>
        <dbReference type="Proteomes" id="UP000184188"/>
    </source>
</evidence>
<sequence>MRFTTISLFALLSTSITATPVPTNGLIPRTCIGGSETACLEAAAGTCDGACGANLSCVSACLEAYQEQCAENC</sequence>